<dbReference type="PROSITE" id="PS50931">
    <property type="entry name" value="HTH_LYSR"/>
    <property type="match status" value="1"/>
</dbReference>
<dbReference type="RefSeq" id="WP_386736090.1">
    <property type="nucleotide sequence ID" value="NZ_JBHRXI010000015.1"/>
</dbReference>
<dbReference type="Gene3D" id="1.10.10.10">
    <property type="entry name" value="Winged helix-like DNA-binding domain superfamily/Winged helix DNA-binding domain"/>
    <property type="match status" value="1"/>
</dbReference>
<dbReference type="Pfam" id="PF00126">
    <property type="entry name" value="HTH_1"/>
    <property type="match status" value="1"/>
</dbReference>
<dbReference type="Proteomes" id="UP001595629">
    <property type="component" value="Unassembled WGS sequence"/>
</dbReference>
<evidence type="ECO:0000256" key="1">
    <source>
        <dbReference type="ARBA" id="ARBA00009437"/>
    </source>
</evidence>
<accession>A0ABV7THL7</accession>
<comment type="similarity">
    <text evidence="1">Belongs to the LysR transcriptional regulatory family.</text>
</comment>
<dbReference type="InterPro" id="IPR036388">
    <property type="entry name" value="WH-like_DNA-bd_sf"/>
</dbReference>
<evidence type="ECO:0000313" key="6">
    <source>
        <dbReference type="EMBL" id="MFC3614811.1"/>
    </source>
</evidence>
<dbReference type="EMBL" id="JBHRXI010000015">
    <property type="protein sequence ID" value="MFC3614811.1"/>
    <property type="molecule type" value="Genomic_DNA"/>
</dbReference>
<evidence type="ECO:0000256" key="2">
    <source>
        <dbReference type="ARBA" id="ARBA00023015"/>
    </source>
</evidence>
<name>A0ABV7THL7_9RHOB</name>
<comment type="caution">
    <text evidence="6">The sequence shown here is derived from an EMBL/GenBank/DDBJ whole genome shotgun (WGS) entry which is preliminary data.</text>
</comment>
<keyword evidence="7" id="KW-1185">Reference proteome</keyword>
<protein>
    <submittedName>
        <fullName evidence="6">LysR family transcriptional regulator</fullName>
    </submittedName>
</protein>
<evidence type="ECO:0000256" key="3">
    <source>
        <dbReference type="ARBA" id="ARBA00023125"/>
    </source>
</evidence>
<dbReference type="Gene3D" id="3.40.190.290">
    <property type="match status" value="1"/>
</dbReference>
<dbReference type="PANTHER" id="PTHR30427">
    <property type="entry name" value="TRANSCRIPTIONAL ACTIVATOR PROTEIN LYSR"/>
    <property type="match status" value="1"/>
</dbReference>
<feature type="domain" description="HTH lysR-type" evidence="5">
    <location>
        <begin position="3"/>
        <end position="60"/>
    </location>
</feature>
<sequence length="307" mass="34421">MSTPFRQFQAFHAIIQRGTVTAAAEHLGISQPAISNLLAQLERRTKLKLFERTRGRLVPTPEATVLFDEIDTVVRGLDHVNQAVFDLQNQKAGQLQVATNHALAFGFMPSEIAEFSKDRKNLTIAFQSQYSGKIQEWVTAGLFEIGICEMPVRQEGLTQQHFHFETLCALPADSDLARHETLTPRLLDGYPFIVMGTDHMVSRRLREAFHSEGARFRIRSHTDLFLNALNLVKQGLGAALIDPFTLRSDDRSGYVVRRFEPSILLDIVVVTATDRPLSAIGRQFLDQVVPRMAAMAVDDAARSRDPL</sequence>
<evidence type="ECO:0000259" key="5">
    <source>
        <dbReference type="PROSITE" id="PS50931"/>
    </source>
</evidence>
<reference evidence="7" key="1">
    <citation type="journal article" date="2019" name="Int. J. Syst. Evol. Microbiol.">
        <title>The Global Catalogue of Microorganisms (GCM) 10K type strain sequencing project: providing services to taxonomists for standard genome sequencing and annotation.</title>
        <authorList>
            <consortium name="The Broad Institute Genomics Platform"/>
            <consortium name="The Broad Institute Genome Sequencing Center for Infectious Disease"/>
            <person name="Wu L."/>
            <person name="Ma J."/>
        </authorList>
    </citation>
    <scope>NUCLEOTIDE SEQUENCE [LARGE SCALE GENOMIC DNA]</scope>
    <source>
        <strain evidence="7">KCTC 42911</strain>
    </source>
</reference>
<dbReference type="InterPro" id="IPR000847">
    <property type="entry name" value="LysR_HTH_N"/>
</dbReference>
<keyword evidence="3" id="KW-0238">DNA-binding</keyword>
<dbReference type="SUPFAM" id="SSF46785">
    <property type="entry name" value="Winged helix' DNA-binding domain"/>
    <property type="match status" value="1"/>
</dbReference>
<gene>
    <name evidence="6" type="ORF">ACFORG_13645</name>
</gene>
<organism evidence="6 7">
    <name type="scientific">Lutimaribacter marinistellae</name>
    <dbReference type="NCBI Taxonomy" id="1820329"/>
    <lineage>
        <taxon>Bacteria</taxon>
        <taxon>Pseudomonadati</taxon>
        <taxon>Pseudomonadota</taxon>
        <taxon>Alphaproteobacteria</taxon>
        <taxon>Rhodobacterales</taxon>
        <taxon>Roseobacteraceae</taxon>
        <taxon>Lutimaribacter</taxon>
    </lineage>
</organism>
<evidence type="ECO:0000313" key="7">
    <source>
        <dbReference type="Proteomes" id="UP001595629"/>
    </source>
</evidence>
<dbReference type="InterPro" id="IPR036390">
    <property type="entry name" value="WH_DNA-bd_sf"/>
</dbReference>
<proteinExistence type="inferred from homology"/>
<evidence type="ECO:0000256" key="4">
    <source>
        <dbReference type="ARBA" id="ARBA00023163"/>
    </source>
</evidence>
<keyword evidence="2" id="KW-0805">Transcription regulation</keyword>
<keyword evidence="4" id="KW-0804">Transcription</keyword>
<dbReference type="PANTHER" id="PTHR30427:SF1">
    <property type="entry name" value="TRANSCRIPTIONAL ACTIVATOR PROTEIN LYSR"/>
    <property type="match status" value="1"/>
</dbReference>
<dbReference type="PRINTS" id="PR00039">
    <property type="entry name" value="HTHLYSR"/>
</dbReference>
<dbReference type="SUPFAM" id="SSF53850">
    <property type="entry name" value="Periplasmic binding protein-like II"/>
    <property type="match status" value="1"/>
</dbReference>
<dbReference type="InterPro" id="IPR005119">
    <property type="entry name" value="LysR_subst-bd"/>
</dbReference>
<dbReference type="Pfam" id="PF03466">
    <property type="entry name" value="LysR_substrate"/>
    <property type="match status" value="1"/>
</dbReference>